<feature type="region of interest" description="Disordered" evidence="1">
    <location>
        <begin position="575"/>
        <end position="618"/>
    </location>
</feature>
<feature type="compositionally biased region" description="Polar residues" evidence="1">
    <location>
        <begin position="333"/>
        <end position="342"/>
    </location>
</feature>
<organism evidence="2">
    <name type="scientific">Trichuris suis</name>
    <name type="common">pig whipworm</name>
    <dbReference type="NCBI Taxonomy" id="68888"/>
    <lineage>
        <taxon>Eukaryota</taxon>
        <taxon>Metazoa</taxon>
        <taxon>Ecdysozoa</taxon>
        <taxon>Nematoda</taxon>
        <taxon>Enoplea</taxon>
        <taxon>Dorylaimia</taxon>
        <taxon>Trichinellida</taxon>
        <taxon>Trichuridae</taxon>
        <taxon>Trichuris</taxon>
    </lineage>
</organism>
<dbReference type="AlphaFoldDB" id="A0A085MV28"/>
<proteinExistence type="predicted"/>
<feature type="compositionally biased region" description="Polar residues" evidence="1">
    <location>
        <begin position="109"/>
        <end position="118"/>
    </location>
</feature>
<feature type="region of interest" description="Disordered" evidence="1">
    <location>
        <begin position="90"/>
        <end position="118"/>
    </location>
</feature>
<feature type="compositionally biased region" description="Basic and acidic residues" evidence="1">
    <location>
        <begin position="578"/>
        <end position="595"/>
    </location>
</feature>
<accession>A0A085MV28</accession>
<name>A0A085MV28_9BILA</name>
<dbReference type="EMBL" id="KL367637">
    <property type="protein sequence ID" value="KFD61074.1"/>
    <property type="molecule type" value="Genomic_DNA"/>
</dbReference>
<evidence type="ECO:0000313" key="2">
    <source>
        <dbReference type="EMBL" id="KFD61074.1"/>
    </source>
</evidence>
<sequence>MMLPLGAQMRDCAIPVSSQNSKVAWPRRLGPGSAHWTNSSKNAKLFATAQGQGKGEPSVVNSERCLLQLPEEEKLKARARRPLNRRSYKSYKVVQSGPPTLDEMHQNRKSPATDTNCKSGSGDQALNLFFYERGVSFGQAGGRSTGHTDRNCKSRSLVQALNGFLSERREKCPIVCYVDKTPRNYKSCEEAQVNQAREQDQLVGLRVLTQRVQDLCGQVGSFQAERAPGIEGVLVLHFSRNSSNPGARDCANFTDFEKLLSCSKEGSRAENYSQGHNSQDNASSGGPVEALCNHGIVAKQKASVAAAGRARKRTLDEFINKRKTFHHRDGETQSRCQASTESQELEVIEKASNPDRARRTNCTKTGIVLQRVKRLSFGKTVGPSTGRTDTGWKSRSGDQAQDRLFYKRREKCLIFCRLDKTRRNYQSWEEAQVHQAGEQDQLVGRRVRKDRVRDLCGPLGLFQADRIRAVEAVLVIHFSQNWSNPGKKDRERKTRARLTTAKIMLPLVAQMRDSPIMVSRRNRKCARPMHLGPGCGHWTTSSKNAKLFTTANGQGTEEPSMGQPSTESQELQVIEKSSNLDRPRWTNCAKTEKVRQRVKRPSCGEAVGRSTGQTDANC</sequence>
<dbReference type="Proteomes" id="UP000030758">
    <property type="component" value="Unassembled WGS sequence"/>
</dbReference>
<gene>
    <name evidence="2" type="ORF">M514_26776</name>
</gene>
<feature type="region of interest" description="Disordered" evidence="1">
    <location>
        <begin position="327"/>
        <end position="346"/>
    </location>
</feature>
<protein>
    <submittedName>
        <fullName evidence="2">Uncharacterized protein</fullName>
    </submittedName>
</protein>
<evidence type="ECO:0000256" key="1">
    <source>
        <dbReference type="SAM" id="MobiDB-lite"/>
    </source>
</evidence>
<reference evidence="2" key="1">
    <citation type="journal article" date="2014" name="Nat. Genet.">
        <title>Genome and transcriptome of the porcine whipworm Trichuris suis.</title>
        <authorList>
            <person name="Jex A.R."/>
            <person name="Nejsum P."/>
            <person name="Schwarz E.M."/>
            <person name="Hu L."/>
            <person name="Young N.D."/>
            <person name="Hall R.S."/>
            <person name="Korhonen P.K."/>
            <person name="Liao S."/>
            <person name="Thamsborg S."/>
            <person name="Xia J."/>
            <person name="Xu P."/>
            <person name="Wang S."/>
            <person name="Scheerlinck J.P."/>
            <person name="Hofmann A."/>
            <person name="Sternberg P.W."/>
            <person name="Wang J."/>
            <person name="Gasser R.B."/>
        </authorList>
    </citation>
    <scope>NUCLEOTIDE SEQUENCE [LARGE SCALE GENOMIC DNA]</scope>
    <source>
        <strain evidence="2">DCEP-RM93F</strain>
    </source>
</reference>